<organism evidence="1 2">
    <name type="scientific">Capsulimonas corticalis</name>
    <dbReference type="NCBI Taxonomy" id="2219043"/>
    <lineage>
        <taxon>Bacteria</taxon>
        <taxon>Bacillati</taxon>
        <taxon>Armatimonadota</taxon>
        <taxon>Armatimonadia</taxon>
        <taxon>Capsulimonadales</taxon>
        <taxon>Capsulimonadaceae</taxon>
        <taxon>Capsulimonas</taxon>
    </lineage>
</organism>
<sequence length="188" mass="21180">MLAMQYSITLPRDYDMGIVRDRVAKRGPSFDGTPHLEFKAFLISEVDMGGARENRYAPFYLWRSEVGTLDFLHDFRFAGLTQDFGWPSVHMWMPMAFRRGEASDAPVTATREAISIAPHSDLAALRAAEMERQEKAIAVPGVYARVVALDPRTWELVRFTLWSGDPQSAIADAAETLQYEVLHLSLGE</sequence>
<evidence type="ECO:0000313" key="1">
    <source>
        <dbReference type="EMBL" id="BDI30743.1"/>
    </source>
</evidence>
<evidence type="ECO:0000313" key="2">
    <source>
        <dbReference type="Proteomes" id="UP000287394"/>
    </source>
</evidence>
<accession>A0A402CTF6</accession>
<dbReference type="EMBL" id="AP025739">
    <property type="protein sequence ID" value="BDI30743.1"/>
    <property type="molecule type" value="Genomic_DNA"/>
</dbReference>
<dbReference type="AlphaFoldDB" id="A0A402CTF6"/>
<dbReference type="Proteomes" id="UP000287394">
    <property type="component" value="Chromosome"/>
</dbReference>
<proteinExistence type="predicted"/>
<dbReference type="RefSeq" id="WP_165864070.1">
    <property type="nucleotide sequence ID" value="NZ_AP025739.1"/>
</dbReference>
<dbReference type="KEGG" id="ccot:CCAX7_27940"/>
<dbReference type="InterPro" id="IPR032349">
    <property type="entry name" value="DUF4865"/>
</dbReference>
<name>A0A402CTF6_9BACT</name>
<keyword evidence="2" id="KW-1185">Reference proteome</keyword>
<protein>
    <submittedName>
        <fullName evidence="1">DUF4865 domain-containing protein</fullName>
    </submittedName>
</protein>
<dbReference type="Pfam" id="PF16157">
    <property type="entry name" value="DUF4865"/>
    <property type="match status" value="1"/>
</dbReference>
<reference evidence="1 2" key="1">
    <citation type="journal article" date="2019" name="Int. J. Syst. Evol. Microbiol.">
        <title>Capsulimonas corticalis gen. nov., sp. nov., an aerobic capsulated bacterium, of a novel bacterial order, Capsulimonadales ord. nov., of the class Armatimonadia of the phylum Armatimonadetes.</title>
        <authorList>
            <person name="Li J."/>
            <person name="Kudo C."/>
            <person name="Tonouchi A."/>
        </authorList>
    </citation>
    <scope>NUCLEOTIDE SEQUENCE [LARGE SCALE GENOMIC DNA]</scope>
    <source>
        <strain evidence="1 2">AX-7</strain>
    </source>
</reference>
<gene>
    <name evidence="1" type="ORF">CCAX7_27940</name>
</gene>